<name>W7YL41_9BACT</name>
<sequence>MNPDYFSKESIKNRMFKRAAELWEIRNIDHLDPIIKLMIESLASEIFQLSGEVNNMENRILEKVARFLTPSSLLSARPAHAIMHARAIYDSCDLSVDQAFHYKNAHFMKRHNLKRLSFTPVYTARVVNGDVAYLLGADGCWAMDSRLSKDLVARCTQTDPVTNGCLWIGLDLAPEIKTLKDISFYFDFPYIEHKEDYYRLLPHVKWHLGEHELAFKNGFFLCDEDAADYASRLLEKYNANNQVNSDILNIYNHRFMHVVDDETLSEKHRSLFPKELSHLFSQEALDGFDKPLVWLKASFPAGFSAEALQGLTININAFPVANKYIHKSERKVDEISGVIPLIKEANEYFLGIDSVSDMHGNDYHEQKYGIDNKDVDQHIYSLRRGGCERFNSANAREYLDRLIDLLRDESMAFTNVEKDTLGENASDLLKQLNHLENKINLSGINSESISYIIFNDTFYEATSFFVTYWLSNGVIGNGIKASELLGFTDMSDVDRSSSVLLTTSRGGKEAPDSRGMLEMYKLALTSHGAIYSKQDVKSFCAIHCGDLVSDISVQSGYAVSKQPGEGIIRTIDVCLKPSTSMNNTKLSEIKEDLLVALHANSPQEFNYQLIIQQN</sequence>
<protein>
    <submittedName>
        <fullName evidence="1">Uncharacterized protein</fullName>
    </submittedName>
</protein>
<dbReference type="AlphaFoldDB" id="W7YL41"/>
<organism evidence="1 2">
    <name type="scientific">Saccharicrinis fermentans DSM 9555 = JCM 21142</name>
    <dbReference type="NCBI Taxonomy" id="869213"/>
    <lineage>
        <taxon>Bacteria</taxon>
        <taxon>Pseudomonadati</taxon>
        <taxon>Bacteroidota</taxon>
        <taxon>Bacteroidia</taxon>
        <taxon>Marinilabiliales</taxon>
        <taxon>Marinilabiliaceae</taxon>
        <taxon>Saccharicrinis</taxon>
    </lineage>
</organism>
<dbReference type="STRING" id="869213.GCA_000517085_03870"/>
<proteinExistence type="predicted"/>
<keyword evidence="2" id="KW-1185">Reference proteome</keyword>
<reference evidence="1 2" key="1">
    <citation type="journal article" date="2014" name="Genome Announc.">
        <title>Draft Genome Sequence of Cytophaga fermentans JCM 21142T, a Facultative Anaerobe Isolated from Marine Mud.</title>
        <authorList>
            <person name="Starns D."/>
            <person name="Oshima K."/>
            <person name="Suda W."/>
            <person name="Iino T."/>
            <person name="Yuki M."/>
            <person name="Inoue J."/>
            <person name="Kitamura K."/>
            <person name="Iida T."/>
            <person name="Darby A."/>
            <person name="Hattori M."/>
            <person name="Ohkuma M."/>
        </authorList>
    </citation>
    <scope>NUCLEOTIDE SEQUENCE [LARGE SCALE GENOMIC DNA]</scope>
    <source>
        <strain evidence="1 2">JCM 21142</strain>
    </source>
</reference>
<dbReference type="OrthoDB" id="1090083at2"/>
<comment type="caution">
    <text evidence="1">The sequence shown here is derived from an EMBL/GenBank/DDBJ whole genome shotgun (WGS) entry which is preliminary data.</text>
</comment>
<dbReference type="RefSeq" id="WP_027473201.1">
    <property type="nucleotide sequence ID" value="NZ_BAMD01000075.1"/>
</dbReference>
<gene>
    <name evidence="1" type="ORF">JCM21142_93978</name>
</gene>
<evidence type="ECO:0000313" key="1">
    <source>
        <dbReference type="EMBL" id="GAF05251.1"/>
    </source>
</evidence>
<accession>W7YL41</accession>
<dbReference type="eggNOG" id="COG3519">
    <property type="taxonomic scope" value="Bacteria"/>
</dbReference>
<dbReference type="Proteomes" id="UP000019402">
    <property type="component" value="Unassembled WGS sequence"/>
</dbReference>
<dbReference type="EMBL" id="BAMD01000075">
    <property type="protein sequence ID" value="GAF05251.1"/>
    <property type="molecule type" value="Genomic_DNA"/>
</dbReference>
<evidence type="ECO:0000313" key="2">
    <source>
        <dbReference type="Proteomes" id="UP000019402"/>
    </source>
</evidence>